<reference evidence="1 2" key="1">
    <citation type="submission" date="2019-03" db="EMBL/GenBank/DDBJ databases">
        <title>Whole genome sequence of a novel Rubrobacter taiwanensis strain, isolated from Yellowstone National Park.</title>
        <authorList>
            <person name="Freed S."/>
            <person name="Ramaley R.F."/>
            <person name="Kyndt J.A."/>
        </authorList>
    </citation>
    <scope>NUCLEOTIDE SEQUENCE [LARGE SCALE GENOMIC DNA]</scope>
    <source>
        <strain evidence="1 2">Yellowstone</strain>
    </source>
</reference>
<name>A0A4R1BQS9_9ACTN</name>
<accession>A0A4R1BQS9</accession>
<gene>
    <name evidence="1" type="ORF">E0L93_03785</name>
</gene>
<dbReference type="RefSeq" id="WP_165874143.1">
    <property type="nucleotide sequence ID" value="NZ_SKBU01000006.1"/>
</dbReference>
<comment type="caution">
    <text evidence="1">The sequence shown here is derived from an EMBL/GenBank/DDBJ whole genome shotgun (WGS) entry which is preliminary data.</text>
</comment>
<protein>
    <submittedName>
        <fullName evidence="1">Uncharacterized protein</fullName>
    </submittedName>
</protein>
<evidence type="ECO:0000313" key="2">
    <source>
        <dbReference type="Proteomes" id="UP000295244"/>
    </source>
</evidence>
<evidence type="ECO:0000313" key="1">
    <source>
        <dbReference type="EMBL" id="TCJ20074.1"/>
    </source>
</evidence>
<dbReference type="EMBL" id="SKBU01000006">
    <property type="protein sequence ID" value="TCJ20074.1"/>
    <property type="molecule type" value="Genomic_DNA"/>
</dbReference>
<dbReference type="Proteomes" id="UP000295244">
    <property type="component" value="Unassembled WGS sequence"/>
</dbReference>
<organism evidence="1 2">
    <name type="scientific">Rubrobacter taiwanensis</name>
    <dbReference type="NCBI Taxonomy" id="185139"/>
    <lineage>
        <taxon>Bacteria</taxon>
        <taxon>Bacillati</taxon>
        <taxon>Actinomycetota</taxon>
        <taxon>Rubrobacteria</taxon>
        <taxon>Rubrobacterales</taxon>
        <taxon>Rubrobacteraceae</taxon>
        <taxon>Rubrobacter</taxon>
    </lineage>
</organism>
<keyword evidence="2" id="KW-1185">Reference proteome</keyword>
<proteinExistence type="predicted"/>
<sequence>MRRPVELRGRNVSREFVGSLVELEFIEVAGERYTVVGWLRGITSRGVYFARAYRSRSLGRFMAGEVASFYPWELILEVRPLGERDVRAL</sequence>
<dbReference type="AlphaFoldDB" id="A0A4R1BQS9"/>